<gene>
    <name evidence="2" type="ORF">QP939_13080</name>
</gene>
<dbReference type="InterPro" id="IPR004360">
    <property type="entry name" value="Glyas_Fos-R_dOase_dom"/>
</dbReference>
<dbReference type="EMBL" id="CP127173">
    <property type="protein sequence ID" value="WIV59473.1"/>
    <property type="molecule type" value="Genomic_DNA"/>
</dbReference>
<organism evidence="2 3">
    <name type="scientific">Amycolatopsis nalaikhensis</name>
    <dbReference type="NCBI Taxonomy" id="715472"/>
    <lineage>
        <taxon>Bacteria</taxon>
        <taxon>Bacillati</taxon>
        <taxon>Actinomycetota</taxon>
        <taxon>Actinomycetes</taxon>
        <taxon>Pseudonocardiales</taxon>
        <taxon>Pseudonocardiaceae</taxon>
        <taxon>Amycolatopsis</taxon>
    </lineage>
</organism>
<dbReference type="Gene3D" id="3.30.720.110">
    <property type="match status" value="1"/>
</dbReference>
<reference evidence="2 3" key="1">
    <citation type="submission" date="2023-06" db="EMBL/GenBank/DDBJ databases">
        <authorList>
            <person name="Oyuntsetseg B."/>
            <person name="Kim S.B."/>
        </authorList>
    </citation>
    <scope>NUCLEOTIDE SEQUENCE [LARGE SCALE GENOMIC DNA]</scope>
    <source>
        <strain evidence="2 3">2-2</strain>
    </source>
</reference>
<dbReference type="CDD" id="cd07246">
    <property type="entry name" value="VOC_like"/>
    <property type="match status" value="1"/>
</dbReference>
<dbReference type="SUPFAM" id="SSF54593">
    <property type="entry name" value="Glyoxalase/Bleomycin resistance protein/Dihydroxybiphenyl dioxygenase"/>
    <property type="match status" value="2"/>
</dbReference>
<feature type="domain" description="VOC" evidence="1">
    <location>
        <begin position="51"/>
        <end position="173"/>
    </location>
</feature>
<dbReference type="InterPro" id="IPR052164">
    <property type="entry name" value="Anthracycline_SecMetBiosynth"/>
</dbReference>
<dbReference type="InterPro" id="IPR029068">
    <property type="entry name" value="Glyas_Bleomycin-R_OHBP_Dase"/>
</dbReference>
<dbReference type="InterPro" id="IPR037523">
    <property type="entry name" value="VOC_core"/>
</dbReference>
<accession>A0ABY8XV51</accession>
<evidence type="ECO:0000313" key="3">
    <source>
        <dbReference type="Proteomes" id="UP001227101"/>
    </source>
</evidence>
<name>A0ABY8XV51_9PSEU</name>
<protein>
    <submittedName>
        <fullName evidence="2">VOC family protein</fullName>
    </submittedName>
</protein>
<dbReference type="RefSeq" id="WP_285457016.1">
    <property type="nucleotide sequence ID" value="NZ_CP127173.1"/>
</dbReference>
<dbReference type="Proteomes" id="UP001227101">
    <property type="component" value="Chromosome"/>
</dbReference>
<proteinExistence type="predicted"/>
<dbReference type="Gene3D" id="3.10.180.10">
    <property type="entry name" value="2,3-Dihydroxybiphenyl 1,2-Dioxygenase, domain 1"/>
    <property type="match status" value="1"/>
</dbReference>
<dbReference type="PANTHER" id="PTHR33993">
    <property type="entry name" value="GLYOXALASE-RELATED"/>
    <property type="match status" value="1"/>
</dbReference>
<evidence type="ECO:0000259" key="1">
    <source>
        <dbReference type="PROSITE" id="PS51819"/>
    </source>
</evidence>
<dbReference type="PANTHER" id="PTHR33993:SF14">
    <property type="entry name" value="GB|AAF24581.1"/>
    <property type="match status" value="1"/>
</dbReference>
<feature type="domain" description="VOC" evidence="1">
    <location>
        <begin position="187"/>
        <end position="292"/>
    </location>
</feature>
<dbReference type="PROSITE" id="PS51819">
    <property type="entry name" value="VOC"/>
    <property type="match status" value="2"/>
</dbReference>
<evidence type="ECO:0000313" key="2">
    <source>
        <dbReference type="EMBL" id="WIV59473.1"/>
    </source>
</evidence>
<dbReference type="Gene3D" id="3.30.720.120">
    <property type="match status" value="1"/>
</dbReference>
<keyword evidence="3" id="KW-1185">Reference proteome</keyword>
<sequence length="295" mass="32096">MPEPFDALRRPSERVRPDPDFVAELRDNLRRLILNGADMTTTSEAPAGQAELRSLTPYLAVSDARAALDFYVEVFGATRRGDPIVMDDGRIGHAELAIGDAVLMLAEEHPEIGHVAPHEGGASVRVEVPDVDASVARALDRGATLIREVTDSPYGRGGSFRDPFGQRWLVSQAPARSAGPKPARHGEAMYFTFQVPEDEAAKRFYGAVLGWQFSPGSVPDAWSFSGPGLEGGLWGGDRQVGWKLMYAVDNLDAALTRVREQGGQAGEVEHHPYGTTADCTDNQGIEFWLWERPGA</sequence>
<dbReference type="Pfam" id="PF00903">
    <property type="entry name" value="Glyoxalase"/>
    <property type="match status" value="1"/>
</dbReference>